<protein>
    <submittedName>
        <fullName evidence="3">Uncharacterized protein</fullName>
    </submittedName>
</protein>
<dbReference type="Proteomes" id="UP000429607">
    <property type="component" value="Unassembled WGS sequence"/>
</dbReference>
<feature type="transmembrane region" description="Helical" evidence="2">
    <location>
        <begin position="127"/>
        <end position="146"/>
    </location>
</feature>
<proteinExistence type="predicted"/>
<evidence type="ECO:0000313" key="3">
    <source>
        <dbReference type="EMBL" id="KAE9029029.1"/>
    </source>
</evidence>
<feature type="region of interest" description="Disordered" evidence="1">
    <location>
        <begin position="274"/>
        <end position="317"/>
    </location>
</feature>
<feature type="compositionally biased region" description="Basic and acidic residues" evidence="1">
    <location>
        <begin position="274"/>
        <end position="283"/>
    </location>
</feature>
<evidence type="ECO:0000313" key="4">
    <source>
        <dbReference type="Proteomes" id="UP000429607"/>
    </source>
</evidence>
<evidence type="ECO:0000256" key="2">
    <source>
        <dbReference type="SAM" id="Phobius"/>
    </source>
</evidence>
<sequence length="341" mass="37757">MAPRWADSGGAFDFAYKWTTLVGVCLRRYRRFVNGPSVRGRPPAERRWKAFEALWATPIVVLEARGEHQDGLGRLLHKWLEAYHALWCVFLPDMLEVGFETSLKYWVGSKTECRRTMDRACCACRGFWAFSSLLGYALFYTVVFLYDFLEKVCQGTVGVSALLLVLNITLAEGELYGGGGLAPDDTVSGGSSIGVVAGVASRLLKWYEASSGGRSPIKMAEDRYAAWLKDVEEQEQADRLSEAFWRADGCVGVKKPVRTLSGLYAQQRALRARMRADQPDAARRGRRVSVGEGVPSGNEGYRLGHGGDRSPDEGLDTYALLREDLLPGDEATDPPAKDQGW</sequence>
<reference evidence="3 4" key="1">
    <citation type="submission" date="2018-09" db="EMBL/GenBank/DDBJ databases">
        <title>Genomic investigation of the strawberry pathogen Phytophthora fragariae indicates pathogenicity is determined by transcriptional variation in three key races.</title>
        <authorList>
            <person name="Adams T.M."/>
            <person name="Armitage A.D."/>
            <person name="Sobczyk M.K."/>
            <person name="Bates H.J."/>
            <person name="Dunwell J.M."/>
            <person name="Nellist C.F."/>
            <person name="Harrison R.J."/>
        </authorList>
    </citation>
    <scope>NUCLEOTIDE SEQUENCE [LARGE SCALE GENOMIC DNA]</scope>
    <source>
        <strain evidence="3 4">SCRP249</strain>
    </source>
</reference>
<dbReference type="EMBL" id="QXFV01000720">
    <property type="protein sequence ID" value="KAE9029029.1"/>
    <property type="molecule type" value="Genomic_DNA"/>
</dbReference>
<organism evidence="3 4">
    <name type="scientific">Phytophthora rubi</name>
    <dbReference type="NCBI Taxonomy" id="129364"/>
    <lineage>
        <taxon>Eukaryota</taxon>
        <taxon>Sar</taxon>
        <taxon>Stramenopiles</taxon>
        <taxon>Oomycota</taxon>
        <taxon>Peronosporomycetes</taxon>
        <taxon>Peronosporales</taxon>
        <taxon>Peronosporaceae</taxon>
        <taxon>Phytophthora</taxon>
    </lineage>
</organism>
<keyword evidence="2" id="KW-0812">Transmembrane</keyword>
<feature type="compositionally biased region" description="Low complexity" evidence="1">
    <location>
        <begin position="288"/>
        <end position="297"/>
    </location>
</feature>
<comment type="caution">
    <text evidence="3">The sequence shown here is derived from an EMBL/GenBank/DDBJ whole genome shotgun (WGS) entry which is preliminary data.</text>
</comment>
<accession>A0A6A3MA86</accession>
<name>A0A6A3MA86_9STRA</name>
<keyword evidence="2" id="KW-1133">Transmembrane helix</keyword>
<keyword evidence="2" id="KW-0472">Membrane</keyword>
<evidence type="ECO:0000256" key="1">
    <source>
        <dbReference type="SAM" id="MobiDB-lite"/>
    </source>
</evidence>
<dbReference type="AlphaFoldDB" id="A0A6A3MA86"/>
<gene>
    <name evidence="3" type="ORF">PR001_g11606</name>
</gene>